<dbReference type="EMBL" id="CP042430">
    <property type="protein sequence ID" value="QEC49438.1"/>
    <property type="molecule type" value="Genomic_DNA"/>
</dbReference>
<dbReference type="KEGG" id="bsol:FSW04_18920"/>
<dbReference type="AlphaFoldDB" id="A0A5B8U9G7"/>
<protein>
    <submittedName>
        <fullName evidence="2">Uncharacterized protein</fullName>
    </submittedName>
</protein>
<keyword evidence="3" id="KW-1185">Reference proteome</keyword>
<sequence>MSDLIGRYASDIEAEVLAVARADHASGVRTALLDALYERLAVAEGTEWERLAAVVDLAESLIAAGPSSTPVPRPLRRVQCSRALRRFERQMRAPQQVRCGARRRGAGRPAGRRCGASSSTASADPGDGGEPAPAAAGTDRWAA</sequence>
<proteinExistence type="predicted"/>
<name>A0A5B8U9G7_9ACTN</name>
<evidence type="ECO:0000313" key="2">
    <source>
        <dbReference type="EMBL" id="QEC49438.1"/>
    </source>
</evidence>
<gene>
    <name evidence="2" type="ORF">FSW04_18920</name>
</gene>
<reference evidence="2 3" key="1">
    <citation type="journal article" date="2018" name="J. Microbiol.">
        <title>Baekduia soli gen. nov., sp. nov., a novel bacterium isolated from the soil of Baekdu Mountain and proposal of a novel family name, Baekduiaceae fam. nov.</title>
        <authorList>
            <person name="An D.S."/>
            <person name="Siddiqi M.Z."/>
            <person name="Kim K.H."/>
            <person name="Yu H.S."/>
            <person name="Im W.T."/>
        </authorList>
    </citation>
    <scope>NUCLEOTIDE SEQUENCE [LARGE SCALE GENOMIC DNA]</scope>
    <source>
        <strain evidence="2 3">BR7-21</strain>
    </source>
</reference>
<evidence type="ECO:0000313" key="3">
    <source>
        <dbReference type="Proteomes" id="UP000321805"/>
    </source>
</evidence>
<evidence type="ECO:0000256" key="1">
    <source>
        <dbReference type="SAM" id="MobiDB-lite"/>
    </source>
</evidence>
<feature type="region of interest" description="Disordered" evidence="1">
    <location>
        <begin position="94"/>
        <end position="143"/>
    </location>
</feature>
<organism evidence="2 3">
    <name type="scientific">Baekduia soli</name>
    <dbReference type="NCBI Taxonomy" id="496014"/>
    <lineage>
        <taxon>Bacteria</taxon>
        <taxon>Bacillati</taxon>
        <taxon>Actinomycetota</taxon>
        <taxon>Thermoleophilia</taxon>
        <taxon>Solirubrobacterales</taxon>
        <taxon>Baekduiaceae</taxon>
        <taxon>Baekduia</taxon>
    </lineage>
</organism>
<accession>A0A5B8U9G7</accession>
<feature type="compositionally biased region" description="Low complexity" evidence="1">
    <location>
        <begin position="107"/>
        <end position="143"/>
    </location>
</feature>
<dbReference type="Proteomes" id="UP000321805">
    <property type="component" value="Chromosome"/>
</dbReference>